<feature type="compositionally biased region" description="Polar residues" evidence="7">
    <location>
        <begin position="551"/>
        <end position="581"/>
    </location>
</feature>
<dbReference type="PROSITE" id="PS50137">
    <property type="entry name" value="DS_RBD"/>
    <property type="match status" value="1"/>
</dbReference>
<evidence type="ECO:0000256" key="7">
    <source>
        <dbReference type="SAM" id="MobiDB-lite"/>
    </source>
</evidence>
<evidence type="ECO:0000256" key="2">
    <source>
        <dbReference type="ARBA" id="ARBA00022722"/>
    </source>
</evidence>
<dbReference type="InterPro" id="IPR000999">
    <property type="entry name" value="RNase_III_dom"/>
</dbReference>
<feature type="region of interest" description="Disordered" evidence="7">
    <location>
        <begin position="1625"/>
        <end position="1647"/>
    </location>
</feature>
<feature type="compositionally biased region" description="Basic and acidic residues" evidence="7">
    <location>
        <begin position="1660"/>
        <end position="1678"/>
    </location>
</feature>
<feature type="region of interest" description="Disordered" evidence="7">
    <location>
        <begin position="452"/>
        <end position="522"/>
    </location>
</feature>
<protein>
    <recommendedName>
        <fullName evidence="12">Drosha</fullName>
    </recommendedName>
</protein>
<dbReference type="PANTHER" id="PTHR11207">
    <property type="entry name" value="RIBONUCLEASE III"/>
    <property type="match status" value="1"/>
</dbReference>
<feature type="region of interest" description="Disordered" evidence="7">
    <location>
        <begin position="201"/>
        <end position="262"/>
    </location>
</feature>
<feature type="compositionally biased region" description="Low complexity" evidence="7">
    <location>
        <begin position="398"/>
        <end position="408"/>
    </location>
</feature>
<evidence type="ECO:0000259" key="9">
    <source>
        <dbReference type="PROSITE" id="PS50142"/>
    </source>
</evidence>
<feature type="domain" description="RNase III" evidence="9">
    <location>
        <begin position="1147"/>
        <end position="1327"/>
    </location>
</feature>
<dbReference type="EMBL" id="CALNXK010000010">
    <property type="protein sequence ID" value="CAH3042622.1"/>
    <property type="molecule type" value="Genomic_DNA"/>
</dbReference>
<keyword evidence="3" id="KW-0255">Endonuclease</keyword>
<dbReference type="InterPro" id="IPR014720">
    <property type="entry name" value="dsRBD_dom"/>
</dbReference>
<dbReference type="SUPFAM" id="SSF54768">
    <property type="entry name" value="dsRNA-binding domain-like"/>
    <property type="match status" value="1"/>
</dbReference>
<dbReference type="Pfam" id="PF26050">
    <property type="entry name" value="Helical_CED_Drosha"/>
    <property type="match status" value="1"/>
</dbReference>
<feature type="region of interest" description="Disordered" evidence="7">
    <location>
        <begin position="316"/>
        <end position="409"/>
    </location>
</feature>
<organism evidence="10 11">
    <name type="scientific">Porites lobata</name>
    <dbReference type="NCBI Taxonomy" id="104759"/>
    <lineage>
        <taxon>Eukaryota</taxon>
        <taxon>Metazoa</taxon>
        <taxon>Cnidaria</taxon>
        <taxon>Anthozoa</taxon>
        <taxon>Hexacorallia</taxon>
        <taxon>Scleractinia</taxon>
        <taxon>Fungiina</taxon>
        <taxon>Poritidae</taxon>
        <taxon>Porites</taxon>
    </lineage>
</organism>
<feature type="region of interest" description="Disordered" evidence="7">
    <location>
        <begin position="546"/>
        <end position="620"/>
    </location>
</feature>
<feature type="compositionally biased region" description="Basic and acidic residues" evidence="7">
    <location>
        <begin position="1630"/>
        <end position="1647"/>
    </location>
</feature>
<dbReference type="SMART" id="SM00535">
    <property type="entry name" value="RIBOc"/>
    <property type="match status" value="2"/>
</dbReference>
<feature type="compositionally biased region" description="Polar residues" evidence="7">
    <location>
        <begin position="12"/>
        <end position="30"/>
    </location>
</feature>
<proteinExistence type="inferred from homology"/>
<accession>A0ABN8N3W6</accession>
<feature type="compositionally biased region" description="Low complexity" evidence="7">
    <location>
        <begin position="31"/>
        <end position="46"/>
    </location>
</feature>
<evidence type="ECO:0000256" key="1">
    <source>
        <dbReference type="ARBA" id="ARBA00010183"/>
    </source>
</evidence>
<feature type="region of interest" description="Disordered" evidence="7">
    <location>
        <begin position="671"/>
        <end position="783"/>
    </location>
</feature>
<dbReference type="Pfam" id="PF14622">
    <property type="entry name" value="Ribonucleas_3_3"/>
    <property type="match status" value="1"/>
</dbReference>
<feature type="region of interest" description="Disordered" evidence="7">
    <location>
        <begin position="120"/>
        <end position="168"/>
    </location>
</feature>
<evidence type="ECO:0000313" key="11">
    <source>
        <dbReference type="Proteomes" id="UP001159405"/>
    </source>
</evidence>
<keyword evidence="2" id="KW-0540">Nuclease</keyword>
<feature type="domain" description="RNase III" evidence="9">
    <location>
        <begin position="1378"/>
        <end position="1503"/>
    </location>
</feature>
<dbReference type="InterPro" id="IPR011907">
    <property type="entry name" value="RNase_III"/>
</dbReference>
<dbReference type="InterPro" id="IPR058938">
    <property type="entry name" value="Helical_CED_Drosha"/>
</dbReference>
<gene>
    <name evidence="10" type="ORF">PLOB_00001028</name>
</gene>
<feature type="compositionally biased region" description="Polar residues" evidence="7">
    <location>
        <begin position="452"/>
        <end position="517"/>
    </location>
</feature>
<feature type="compositionally biased region" description="Polar residues" evidence="7">
    <location>
        <begin position="66"/>
        <end position="90"/>
    </location>
</feature>
<dbReference type="SUPFAM" id="SSF69065">
    <property type="entry name" value="RNase III domain-like"/>
    <property type="match status" value="2"/>
</dbReference>
<feature type="compositionally biased region" description="Pro residues" evidence="7">
    <location>
        <begin position="350"/>
        <end position="369"/>
    </location>
</feature>
<feature type="compositionally biased region" description="Polar residues" evidence="7">
    <location>
        <begin position="127"/>
        <end position="140"/>
    </location>
</feature>
<feature type="compositionally biased region" description="Basic and acidic residues" evidence="7">
    <location>
        <begin position="1751"/>
        <end position="1776"/>
    </location>
</feature>
<comment type="similarity">
    <text evidence="1">Belongs to the ribonuclease III family.</text>
</comment>
<dbReference type="InterPro" id="IPR036389">
    <property type="entry name" value="RNase_III_sf"/>
</dbReference>
<dbReference type="Gene3D" id="1.10.1520.10">
    <property type="entry name" value="Ribonuclease III domain"/>
    <property type="match status" value="2"/>
</dbReference>
<feature type="compositionally biased region" description="Polar residues" evidence="7">
    <location>
        <begin position="156"/>
        <end position="167"/>
    </location>
</feature>
<keyword evidence="11" id="KW-1185">Reference proteome</keyword>
<evidence type="ECO:0000256" key="5">
    <source>
        <dbReference type="ARBA" id="ARBA00022884"/>
    </source>
</evidence>
<feature type="region of interest" description="Disordered" evidence="7">
    <location>
        <begin position="1660"/>
        <end position="1737"/>
    </location>
</feature>
<feature type="region of interest" description="Disordered" evidence="7">
    <location>
        <begin position="1"/>
        <end position="105"/>
    </location>
</feature>
<sequence length="1881" mass="211710">MWRSPFPLSPPVATTGNGFAPQANQQLPSGFQQPFPQTTSSQFTTPGPGGGPSFQPFVPPQASHRPLQNSMNNPQVLMGTSQVPDRSSLMQHPPTRGYPPPLPQSSPFNIPMWQMRNPRPSVPSPGLASQQPYISSTEPTTGAVPSLSQGPFVPSTVPTPVRSSTPLPRQLVPFPRGLDVPLQQPFSSPTMPLPVRIGPLPQRHSKPSSVPIPEGTITTTPRPFTPLYGRATTPSQRPLTPCTAPPPVRTTMPLQSPRVTTTHPSPMRIAAPPHQTFTPSPVPSVAQRVPVPPQRPFPPPAVQSAICVTTLPQRPLVPSTVSSPERAIAPPQPPFASSTRPSPLGVTSPPQRPFAPSTIPPPGGFPTPSPQQFIAPSVPSPRKVLSPPQQSVLPQKVSPPSSFNSPPNGRFQLVPQQPFITPCTPPPRGVLTPPQLPFVQSTVPAIRGMTIPGQQPSPVINQSWPTQASQLSSPSLFQGPTSAIPSSLPSHSGVSFPMQQFSPPSNSPFRTASSGPSALSHGPSIAAALDRHIMEKQMRGITKVGVPREGTNMQPSLAPKQSSSTGQTAVKRSPSLSNIQKRASFHTDNVRGREHRSRRHYSPASHGSRPRVSRCFSPPPPDIERMVKCVVAEEYYIKKKDDQMESCHVEGTDNLSELHNRFKKEILNMESLGRADDDTESINSERSHPSDQYNSDVESLGESDVTRSGNPVKSRLRLFPSDDEENSDEDSSDDDSRALSDSSAESDNGEGGDLSGDNDDDDDEEDHHVNKGPSVAEIRRRKIEDPRRLHPELWFNEAGETNDGPVCRCSSSDKRQGIRHGVYPGETVITPCYPMTNNADKLHHYWVTVTPHTNFMTSNPSIIYSEGKNYTFEGFSMFSHHPLEQVPLCSVIRFNIEYTLHVISQPVPENFCVKDLELFSEFLFYKVLELADWNFTGNVQDSCRRYHFMPRFVHRADDTDDSKACHELLSMSQVLSHVLSSAEPLIKPSHFELSAEKWEEYNKSCKNTIVLNPDKKPAAIRVDDLQFCKTNKGFSKGKLYPYIVHHSIRPVQMSFAGDPKYQKLLRTHNKLRSLISNTPIPTRKNQDKLVKLKIELENMRLTSAMRRDVVVEVSSRGMVKTGLKSDICQHALLLPVLVHHVRYHSSLHSLDEKMGYVFKDRALLQLALTHPSYHLNFGMNPDHARNSLSNCGVKQPRYGDRKIRRLHTRKKGITQLIRVMSNLGKMEEHQSMIRHNERLEFLGDAVLELICSIHLYFMLPSKPEGYLAMYRSSLVQNKHLAQLAKKLGLSDYMQYSHGPDLCLEEDLSHAMANCFEALLGAMYLESGLKSATEFFTKLAFDEEELREVWTNLPKHPLQTQMPDGDRHLIASSQLLQKLQEFEEASGIEFTHIRLLARAFTHAQVGFNNLTLGSNQRMEFLGDSVLQFVVSVYLFRHFPDHHEGHLTLLRSSLVNHRIQAKLARELGLDKLINFGSKAGMKAFREKILADTLEAFVAALYVDKGLRHVEVFCRVCLFPRLEEFIINQDWMDAKSQLQQCCLTSREQGKAPDLPQYKVLQNKGPAHHKYYAVAVYYKDTRLGSGEGNSIQQAEMAAAKDALASHYFPELARQKRLLDRKHQDRRRNYWNKVPRREREKDEQDKDTEIQPRWEEMETFEVQERRNAGEKENMDVDQERENWEMENESTGQERENWEMENESTGQERENWEMEDVNLQGKETWEKNDGNGCGTTENRETECSDHTLRWDLCDPRTNLEEEPKGTTEEWEREGGDILERWDGSGGQNVARENLGDENVDSKVNLEEEGRNRMDDWTENWEVENAVSKENWEETDGGERTENWEEAGIERSKERCVKDGTIEHNVINSMKEKAKNGHGETKELWEVD</sequence>
<evidence type="ECO:0008006" key="12">
    <source>
        <dbReference type="Google" id="ProtNLM"/>
    </source>
</evidence>
<dbReference type="SMART" id="SM00358">
    <property type="entry name" value="DSRM"/>
    <property type="match status" value="1"/>
</dbReference>
<feature type="domain" description="DRBM" evidence="8">
    <location>
        <begin position="1530"/>
        <end position="1599"/>
    </location>
</feature>
<dbReference type="Proteomes" id="UP001159405">
    <property type="component" value="Unassembled WGS sequence"/>
</dbReference>
<dbReference type="Gene3D" id="3.30.160.20">
    <property type="match status" value="1"/>
</dbReference>
<comment type="caution">
    <text evidence="10">The sequence shown here is derived from an EMBL/GenBank/DDBJ whole genome shotgun (WGS) entry which is preliminary data.</text>
</comment>
<dbReference type="InterPro" id="IPR044442">
    <property type="entry name" value="RNAse_III_DSRM__animal"/>
</dbReference>
<dbReference type="PROSITE" id="PS50142">
    <property type="entry name" value="RNASE_3_2"/>
    <property type="match status" value="2"/>
</dbReference>
<evidence type="ECO:0000313" key="10">
    <source>
        <dbReference type="EMBL" id="CAH3042622.1"/>
    </source>
</evidence>
<evidence type="ECO:0000256" key="6">
    <source>
        <dbReference type="PROSITE-ProRule" id="PRU00266"/>
    </source>
</evidence>
<feature type="region of interest" description="Disordered" evidence="7">
    <location>
        <begin position="1751"/>
        <end position="1793"/>
    </location>
</feature>
<feature type="compositionally biased region" description="Polar residues" evidence="7">
    <location>
        <begin position="252"/>
        <end position="262"/>
    </location>
</feature>
<dbReference type="NCBIfam" id="TIGR02191">
    <property type="entry name" value="RNaseIII"/>
    <property type="match status" value="1"/>
</dbReference>
<keyword evidence="5 6" id="KW-0694">RNA-binding</keyword>
<dbReference type="Pfam" id="PF00035">
    <property type="entry name" value="dsrm"/>
    <property type="match status" value="1"/>
</dbReference>
<feature type="compositionally biased region" description="Acidic residues" evidence="7">
    <location>
        <begin position="721"/>
        <end position="733"/>
    </location>
</feature>
<feature type="compositionally biased region" description="Acidic residues" evidence="7">
    <location>
        <begin position="756"/>
        <end position="765"/>
    </location>
</feature>
<keyword evidence="4" id="KW-0378">Hydrolase</keyword>
<dbReference type="PANTHER" id="PTHR11207:SF0">
    <property type="entry name" value="RIBONUCLEASE 3"/>
    <property type="match status" value="1"/>
</dbReference>
<evidence type="ECO:0000259" key="8">
    <source>
        <dbReference type="PROSITE" id="PS50137"/>
    </source>
</evidence>
<evidence type="ECO:0000256" key="4">
    <source>
        <dbReference type="ARBA" id="ARBA00022801"/>
    </source>
</evidence>
<dbReference type="Pfam" id="PF00636">
    <property type="entry name" value="Ribonuclease_3"/>
    <property type="match status" value="1"/>
</dbReference>
<name>A0ABN8N3W6_9CNID</name>
<dbReference type="CDD" id="cd19877">
    <property type="entry name" value="DSRM_RNAse_III_meta_like"/>
    <property type="match status" value="1"/>
</dbReference>
<dbReference type="HAMAP" id="MF_00104">
    <property type="entry name" value="RNase_III"/>
    <property type="match status" value="1"/>
</dbReference>
<dbReference type="PROSITE" id="PS00517">
    <property type="entry name" value="RNASE_3_1"/>
    <property type="match status" value="2"/>
</dbReference>
<reference evidence="10 11" key="1">
    <citation type="submission" date="2022-05" db="EMBL/GenBank/DDBJ databases">
        <authorList>
            <consortium name="Genoscope - CEA"/>
            <person name="William W."/>
        </authorList>
    </citation>
    <scope>NUCLEOTIDE SEQUENCE [LARGE SCALE GENOMIC DNA]</scope>
</reference>
<evidence type="ECO:0000256" key="3">
    <source>
        <dbReference type="ARBA" id="ARBA00022759"/>
    </source>
</evidence>
<dbReference type="CDD" id="cd00593">
    <property type="entry name" value="RIBOc"/>
    <property type="match status" value="2"/>
</dbReference>